<name>A0A7W7WFS5_9ACTN</name>
<reference evidence="2 3" key="1">
    <citation type="submission" date="2020-08" db="EMBL/GenBank/DDBJ databases">
        <title>Sequencing the genomes of 1000 actinobacteria strains.</title>
        <authorList>
            <person name="Klenk H.-P."/>
        </authorList>
    </citation>
    <scope>NUCLEOTIDE SEQUENCE [LARGE SCALE GENOMIC DNA]</scope>
    <source>
        <strain evidence="2 3">DSM 44786</strain>
    </source>
</reference>
<organism evidence="2 3">
    <name type="scientific">Kitasatospora gansuensis</name>
    <dbReference type="NCBI Taxonomy" id="258050"/>
    <lineage>
        <taxon>Bacteria</taxon>
        <taxon>Bacillati</taxon>
        <taxon>Actinomycetota</taxon>
        <taxon>Actinomycetes</taxon>
        <taxon>Kitasatosporales</taxon>
        <taxon>Streptomycetaceae</taxon>
        <taxon>Kitasatospora</taxon>
    </lineage>
</organism>
<evidence type="ECO:0000256" key="1">
    <source>
        <dbReference type="SAM" id="MobiDB-lite"/>
    </source>
</evidence>
<evidence type="ECO:0000313" key="3">
    <source>
        <dbReference type="Proteomes" id="UP000573327"/>
    </source>
</evidence>
<protein>
    <submittedName>
        <fullName evidence="2">Uncharacterized protein</fullName>
    </submittedName>
</protein>
<comment type="caution">
    <text evidence="2">The sequence shown here is derived from an EMBL/GenBank/DDBJ whole genome shotgun (WGS) entry which is preliminary data.</text>
</comment>
<feature type="region of interest" description="Disordered" evidence="1">
    <location>
        <begin position="1"/>
        <end position="41"/>
    </location>
</feature>
<gene>
    <name evidence="2" type="ORF">F4556_000788</name>
</gene>
<dbReference type="AlphaFoldDB" id="A0A7W7WFS5"/>
<dbReference type="EMBL" id="JACHJR010000001">
    <property type="protein sequence ID" value="MBB4945253.1"/>
    <property type="molecule type" value="Genomic_DNA"/>
</dbReference>
<dbReference type="Proteomes" id="UP000573327">
    <property type="component" value="Unassembled WGS sequence"/>
</dbReference>
<keyword evidence="3" id="KW-1185">Reference proteome</keyword>
<evidence type="ECO:0000313" key="2">
    <source>
        <dbReference type="EMBL" id="MBB4945253.1"/>
    </source>
</evidence>
<feature type="compositionally biased region" description="Basic and acidic residues" evidence="1">
    <location>
        <begin position="32"/>
        <end position="41"/>
    </location>
</feature>
<accession>A0A7W7WFS5</accession>
<proteinExistence type="predicted"/>
<dbReference type="RefSeq" id="WP_281403630.1">
    <property type="nucleotide sequence ID" value="NZ_JACHJR010000001.1"/>
</dbReference>
<sequence>MNAHPQHQPKPAEQDEEQQQFHSGVRPLHTLVPEEEKRPER</sequence>